<feature type="binding site" evidence="11">
    <location>
        <position position="108"/>
    </location>
    <ligand>
        <name>ATP</name>
        <dbReference type="ChEBI" id="CHEBI:30616"/>
    </ligand>
</feature>
<evidence type="ECO:0000256" key="5">
    <source>
        <dbReference type="ARBA" id="ARBA00022679"/>
    </source>
</evidence>
<feature type="binding site" evidence="11">
    <location>
        <position position="24"/>
    </location>
    <ligand>
        <name>substrate</name>
    </ligand>
</feature>
<dbReference type="HAMAP" id="MF_00109">
    <property type="entry name" value="Shikimate_kinase"/>
    <property type="match status" value="1"/>
</dbReference>
<evidence type="ECO:0000256" key="4">
    <source>
        <dbReference type="ARBA" id="ARBA00022605"/>
    </source>
</evidence>
<feature type="binding site" evidence="11">
    <location>
        <position position="48"/>
    </location>
    <ligand>
        <name>substrate</name>
    </ligand>
</feature>
<comment type="caution">
    <text evidence="11">Lacks conserved residue(s) required for the propagation of feature annotation.</text>
</comment>
<dbReference type="InterPro" id="IPR031322">
    <property type="entry name" value="Shikimate/glucono_kinase"/>
</dbReference>
<comment type="similarity">
    <text evidence="2 11">Belongs to the shikimate kinase family.</text>
</comment>
<accession>A0A9D6UJN1</accession>
<comment type="catalytic activity">
    <reaction evidence="10 11">
        <text>shikimate + ATP = 3-phosphoshikimate + ADP + H(+)</text>
        <dbReference type="Rhea" id="RHEA:13121"/>
        <dbReference type="ChEBI" id="CHEBI:15378"/>
        <dbReference type="ChEBI" id="CHEBI:30616"/>
        <dbReference type="ChEBI" id="CHEBI:36208"/>
        <dbReference type="ChEBI" id="CHEBI:145989"/>
        <dbReference type="ChEBI" id="CHEBI:456216"/>
        <dbReference type="EC" id="2.7.1.71"/>
    </reaction>
</comment>
<dbReference type="Proteomes" id="UP000808761">
    <property type="component" value="Unassembled WGS sequence"/>
</dbReference>
<comment type="cofactor">
    <cofactor evidence="11">
        <name>Mg(2+)</name>
        <dbReference type="ChEBI" id="CHEBI:18420"/>
    </cofactor>
    <text evidence="11">Binds 1 Mg(2+) ion per subunit.</text>
</comment>
<dbReference type="GO" id="GO:0009073">
    <property type="term" value="P:aromatic amino acid family biosynthetic process"/>
    <property type="evidence" value="ECO:0007669"/>
    <property type="project" value="UniProtKB-KW"/>
</dbReference>
<keyword evidence="7 11" id="KW-0418">Kinase</keyword>
<evidence type="ECO:0000256" key="11">
    <source>
        <dbReference type="HAMAP-Rule" id="MF_00109"/>
    </source>
</evidence>
<keyword evidence="8 11" id="KW-0067">ATP-binding</keyword>
<comment type="function">
    <text evidence="11">Catalyzes the specific phosphorylation of the 3-hydroxyl group of shikimic acid using ATP as a cosubstrate.</text>
</comment>
<dbReference type="EC" id="2.7.1.71" evidence="3 11"/>
<dbReference type="InterPro" id="IPR023000">
    <property type="entry name" value="Shikimate_kinase_CS"/>
</dbReference>
<proteinExistence type="inferred from homology"/>
<keyword evidence="6 11" id="KW-0547">Nucleotide-binding</keyword>
<dbReference type="AlphaFoldDB" id="A0A9D6UJN1"/>
<feature type="binding site" evidence="11">
    <location>
        <position position="70"/>
    </location>
    <ligand>
        <name>substrate</name>
    </ligand>
</feature>
<comment type="subunit">
    <text evidence="11">Monomer.</text>
</comment>
<evidence type="ECO:0000256" key="6">
    <source>
        <dbReference type="ARBA" id="ARBA00022741"/>
    </source>
</evidence>
<comment type="pathway">
    <text evidence="1 11">Metabolic intermediate biosynthesis; chorismate biosynthesis; chorismate from D-erythrose 4-phosphate and phosphoenolpyruvate: step 5/7.</text>
</comment>
<reference evidence="12" key="1">
    <citation type="submission" date="2020-07" db="EMBL/GenBank/DDBJ databases">
        <title>Huge and variable diversity of episymbiotic CPR bacteria and DPANN archaea in groundwater ecosystems.</title>
        <authorList>
            <person name="He C.Y."/>
            <person name="Keren R."/>
            <person name="Whittaker M."/>
            <person name="Farag I.F."/>
            <person name="Doudna J."/>
            <person name="Cate J.H.D."/>
            <person name="Banfield J.F."/>
        </authorList>
    </citation>
    <scope>NUCLEOTIDE SEQUENCE</scope>
    <source>
        <strain evidence="12">NC_groundwater_1860_Pr3_B-0.1um_51_7</strain>
    </source>
</reference>
<feature type="binding site" evidence="11">
    <location>
        <position position="6"/>
    </location>
    <ligand>
        <name>Mg(2+)</name>
        <dbReference type="ChEBI" id="CHEBI:18420"/>
    </ligand>
</feature>
<gene>
    <name evidence="11" type="primary">aroK</name>
    <name evidence="12" type="ORF">HZB08_01045</name>
</gene>
<keyword evidence="11" id="KW-0479">Metal-binding</keyword>
<feature type="binding site" evidence="11">
    <location>
        <position position="127"/>
    </location>
    <ligand>
        <name>substrate</name>
    </ligand>
</feature>
<evidence type="ECO:0000256" key="2">
    <source>
        <dbReference type="ARBA" id="ARBA00006997"/>
    </source>
</evidence>
<dbReference type="GO" id="GO:0005524">
    <property type="term" value="F:ATP binding"/>
    <property type="evidence" value="ECO:0007669"/>
    <property type="project" value="UniProtKB-UniRule"/>
</dbReference>
<evidence type="ECO:0000256" key="3">
    <source>
        <dbReference type="ARBA" id="ARBA00012154"/>
    </source>
</evidence>
<dbReference type="GO" id="GO:0005829">
    <property type="term" value="C:cytosol"/>
    <property type="evidence" value="ECO:0007669"/>
    <property type="project" value="TreeGrafter"/>
</dbReference>
<feature type="binding site" evidence="11">
    <location>
        <begin position="2"/>
        <end position="7"/>
    </location>
    <ligand>
        <name>ATP</name>
        <dbReference type="ChEBI" id="CHEBI:30616"/>
    </ligand>
</feature>
<keyword evidence="4 11" id="KW-0028">Amino-acid biosynthesis</keyword>
<dbReference type="PANTHER" id="PTHR21087:SF16">
    <property type="entry name" value="SHIKIMATE KINASE 1, CHLOROPLASTIC"/>
    <property type="match status" value="1"/>
</dbReference>
<evidence type="ECO:0000256" key="7">
    <source>
        <dbReference type="ARBA" id="ARBA00022777"/>
    </source>
</evidence>
<dbReference type="PROSITE" id="PS01128">
    <property type="entry name" value="SHIKIMATE_KINASE"/>
    <property type="match status" value="1"/>
</dbReference>
<evidence type="ECO:0000256" key="9">
    <source>
        <dbReference type="ARBA" id="ARBA00023141"/>
    </source>
</evidence>
<keyword evidence="9 11" id="KW-0057">Aromatic amino acid biosynthesis</keyword>
<dbReference type="InterPro" id="IPR000623">
    <property type="entry name" value="Shikimate_kinase/TSH1"/>
</dbReference>
<protein>
    <recommendedName>
        <fullName evidence="3 11">Shikimate kinase</fullName>
        <shortName evidence="11">SK</shortName>
        <ecNumber evidence="3 11">2.7.1.71</ecNumber>
    </recommendedName>
</protein>
<keyword evidence="5 11" id="KW-0808">Transferase</keyword>
<comment type="subcellular location">
    <subcellularLocation>
        <location evidence="11">Cytoplasm</location>
    </subcellularLocation>
</comment>
<organism evidence="12 13">
    <name type="scientific">Candidatus Saganbacteria bacterium</name>
    <dbReference type="NCBI Taxonomy" id="2575572"/>
    <lineage>
        <taxon>Bacteria</taxon>
        <taxon>Bacillati</taxon>
        <taxon>Saganbacteria</taxon>
    </lineage>
</organism>
<dbReference type="PRINTS" id="PR01100">
    <property type="entry name" value="SHIKIMTKNASE"/>
</dbReference>
<evidence type="ECO:0000313" key="13">
    <source>
        <dbReference type="Proteomes" id="UP000808761"/>
    </source>
</evidence>
<dbReference type="SUPFAM" id="SSF52540">
    <property type="entry name" value="P-loop containing nucleoside triphosphate hydrolases"/>
    <property type="match status" value="1"/>
</dbReference>
<name>A0A9D6UJN1_UNCSA</name>
<dbReference type="EMBL" id="JACRKR010000052">
    <property type="protein sequence ID" value="MBI5078595.1"/>
    <property type="molecule type" value="Genomic_DNA"/>
</dbReference>
<evidence type="ECO:0000256" key="10">
    <source>
        <dbReference type="ARBA" id="ARBA00048567"/>
    </source>
</evidence>
<comment type="caution">
    <text evidence="12">The sequence shown here is derived from an EMBL/GenBank/DDBJ whole genome shotgun (WGS) entry which is preliminary data.</text>
</comment>
<dbReference type="Pfam" id="PF01202">
    <property type="entry name" value="SKI"/>
    <property type="match status" value="1"/>
</dbReference>
<sequence>MGSGKSAVGHRLAEELKMDFLDTDELIEKTEERKISGIFRGEGEEHFRELETEVLKTLQNYDNFVLSTGGGMVLREENVSLLKEIGRVILLWAEPEVIYERIKDETHRPLLQVKDPAEEIRKLLSYRRPFYEQGADFKIDTAKKKIEQIAKEIIAWLKSK</sequence>
<dbReference type="GO" id="GO:0004765">
    <property type="term" value="F:shikimate kinase activity"/>
    <property type="evidence" value="ECO:0007669"/>
    <property type="project" value="UniProtKB-UniRule"/>
</dbReference>
<dbReference type="GO" id="GO:0000287">
    <property type="term" value="F:magnesium ion binding"/>
    <property type="evidence" value="ECO:0007669"/>
    <property type="project" value="UniProtKB-UniRule"/>
</dbReference>
<evidence type="ECO:0000256" key="1">
    <source>
        <dbReference type="ARBA" id="ARBA00004842"/>
    </source>
</evidence>
<dbReference type="PANTHER" id="PTHR21087">
    <property type="entry name" value="SHIKIMATE KINASE"/>
    <property type="match status" value="1"/>
</dbReference>
<evidence type="ECO:0000313" key="12">
    <source>
        <dbReference type="EMBL" id="MBI5078595.1"/>
    </source>
</evidence>
<dbReference type="GO" id="GO:0009423">
    <property type="term" value="P:chorismate biosynthetic process"/>
    <property type="evidence" value="ECO:0007669"/>
    <property type="project" value="UniProtKB-UniRule"/>
</dbReference>
<keyword evidence="11" id="KW-0963">Cytoplasm</keyword>
<evidence type="ECO:0000256" key="8">
    <source>
        <dbReference type="ARBA" id="ARBA00022840"/>
    </source>
</evidence>
<dbReference type="InterPro" id="IPR027417">
    <property type="entry name" value="P-loop_NTPase"/>
</dbReference>
<keyword evidence="11" id="KW-0460">Magnesium</keyword>
<dbReference type="Gene3D" id="3.40.50.300">
    <property type="entry name" value="P-loop containing nucleotide triphosphate hydrolases"/>
    <property type="match status" value="1"/>
</dbReference>
<dbReference type="CDD" id="cd00464">
    <property type="entry name" value="SK"/>
    <property type="match status" value="1"/>
</dbReference>
<dbReference type="GO" id="GO:0008652">
    <property type="term" value="P:amino acid biosynthetic process"/>
    <property type="evidence" value="ECO:0007669"/>
    <property type="project" value="UniProtKB-KW"/>
</dbReference>